<evidence type="ECO:0000256" key="3">
    <source>
        <dbReference type="ARBA" id="ARBA00022827"/>
    </source>
</evidence>
<evidence type="ECO:0000256" key="1">
    <source>
        <dbReference type="ARBA" id="ARBA00001974"/>
    </source>
</evidence>
<dbReference type="STRING" id="425514.SAMN05443550_10953"/>
<accession>A0A1H4G5P7</accession>
<dbReference type="PANTHER" id="PTHR43004:SF19">
    <property type="entry name" value="BINDING MONOOXYGENASE, PUTATIVE (JCVI)-RELATED"/>
    <property type="match status" value="1"/>
</dbReference>
<evidence type="ECO:0000313" key="6">
    <source>
        <dbReference type="Proteomes" id="UP000198850"/>
    </source>
</evidence>
<dbReference type="Proteomes" id="UP000198850">
    <property type="component" value="Unassembled WGS sequence"/>
</dbReference>
<evidence type="ECO:0000256" key="2">
    <source>
        <dbReference type="ARBA" id="ARBA00022630"/>
    </source>
</evidence>
<dbReference type="RefSeq" id="WP_090558300.1">
    <property type="nucleotide sequence ID" value="NZ_FNRA01000009.1"/>
</dbReference>
<keyword evidence="3" id="KW-0274">FAD</keyword>
<dbReference type="Pfam" id="PF01494">
    <property type="entry name" value="FAD_binding_3"/>
    <property type="match status" value="1"/>
</dbReference>
<dbReference type="GO" id="GO:0016709">
    <property type="term" value="F:oxidoreductase activity, acting on paired donors, with incorporation or reduction of molecular oxygen, NAD(P)H as one donor, and incorporation of one atom of oxygen"/>
    <property type="evidence" value="ECO:0007669"/>
    <property type="project" value="UniProtKB-ARBA"/>
</dbReference>
<evidence type="ECO:0000259" key="4">
    <source>
        <dbReference type="Pfam" id="PF01494"/>
    </source>
</evidence>
<keyword evidence="6" id="KW-1185">Reference proteome</keyword>
<keyword evidence="2" id="KW-0285">Flavoprotein</keyword>
<name>A0A1H4G5P7_9SPHI</name>
<dbReference type="Gene3D" id="3.50.50.60">
    <property type="entry name" value="FAD/NAD(P)-binding domain"/>
    <property type="match status" value="1"/>
</dbReference>
<evidence type="ECO:0000313" key="5">
    <source>
        <dbReference type="EMBL" id="SEB04884.1"/>
    </source>
</evidence>
<dbReference type="EMBL" id="FNRA01000009">
    <property type="protein sequence ID" value="SEB04884.1"/>
    <property type="molecule type" value="Genomic_DNA"/>
</dbReference>
<dbReference type="InterPro" id="IPR050641">
    <property type="entry name" value="RIFMO-like"/>
</dbReference>
<dbReference type="GO" id="GO:0071949">
    <property type="term" value="F:FAD binding"/>
    <property type="evidence" value="ECO:0007669"/>
    <property type="project" value="InterPro"/>
</dbReference>
<proteinExistence type="predicted"/>
<dbReference type="AlphaFoldDB" id="A0A1H4G5P7"/>
<dbReference type="OrthoDB" id="9766816at2"/>
<dbReference type="PANTHER" id="PTHR43004">
    <property type="entry name" value="TRK SYSTEM POTASSIUM UPTAKE PROTEIN"/>
    <property type="match status" value="1"/>
</dbReference>
<dbReference type="InterPro" id="IPR002938">
    <property type="entry name" value="FAD-bd"/>
</dbReference>
<comment type="cofactor">
    <cofactor evidence="1">
        <name>FAD</name>
        <dbReference type="ChEBI" id="CHEBI:57692"/>
    </cofactor>
</comment>
<protein>
    <submittedName>
        <fullName evidence="5">2-polyprenyl-6-methoxyphenol hydroxylase</fullName>
    </submittedName>
</protein>
<dbReference type="Gene3D" id="3.40.30.120">
    <property type="match status" value="1"/>
</dbReference>
<dbReference type="PRINTS" id="PR00420">
    <property type="entry name" value="RNGMNOXGNASE"/>
</dbReference>
<organism evidence="5 6">
    <name type="scientific">Pedobacter hartonius</name>
    <dbReference type="NCBI Taxonomy" id="425514"/>
    <lineage>
        <taxon>Bacteria</taxon>
        <taxon>Pseudomonadati</taxon>
        <taxon>Bacteroidota</taxon>
        <taxon>Sphingobacteriia</taxon>
        <taxon>Sphingobacteriales</taxon>
        <taxon>Sphingobacteriaceae</taxon>
        <taxon>Pedobacter</taxon>
    </lineage>
</organism>
<dbReference type="SUPFAM" id="SSF51905">
    <property type="entry name" value="FAD/NAD(P)-binding domain"/>
    <property type="match status" value="1"/>
</dbReference>
<reference evidence="5 6" key="1">
    <citation type="submission" date="2016-10" db="EMBL/GenBank/DDBJ databases">
        <authorList>
            <person name="de Groot N.N."/>
        </authorList>
    </citation>
    <scope>NUCLEOTIDE SEQUENCE [LARGE SCALE GENOMIC DNA]</scope>
    <source>
        <strain evidence="5 6">DSM 19033</strain>
    </source>
</reference>
<feature type="domain" description="FAD-binding" evidence="4">
    <location>
        <begin position="6"/>
        <end position="346"/>
    </location>
</feature>
<gene>
    <name evidence="5" type="ORF">SAMN05443550_10953</name>
</gene>
<sequence length="548" mass="62978">MKNILETEVIIIGAWPTGLMAASQLARFGIGFMIFDHKADPSEESRAMVMTARSLEIYQQMGLEDVVFRKGLMFKDIRLFIDGENIVDLSVDEAGRGLTDFPYTFTLEQSANENILYDTIRQHGKEVFWNTSFVSLEQDKLGVIARLDRNPGGEEVSVRAKYLIACDGGRSSVRRYLQCGFKGKTYRDNYFVADARVTWDQPYNKLVSTVSRKNLFSFFPMYGGHRYRISGVLPAQFTGRKDVPFSDLERMIRSTIQIPLEVEQVNWYTVYQLNNRCVDQLRVGNCFLAGDAAHVHSPAGGMGMNTGLQEAYNLAWKMALVLRGHAGERLLDSYHTERYPFAQWLLKYSHRIYALLTSRNPVISWLRLHLPPLVMKRMAKKGGFGGSGSFKKASQIWYNYRDSPLSFHDSHQKLQFKAGDRFPYIMVWGNDLTQSCYHLLTEAKFHLVIVEDQTRMVQDHPVLPPLVPPQLEAVIKVLHLPLSAEWELLGLKTTLYLLVRPDNYIAMISDDLNDDQLLLYFDKLKEVDPVFQWIPFYYNLSWVRTISA</sequence>
<dbReference type="InterPro" id="IPR036188">
    <property type="entry name" value="FAD/NAD-bd_sf"/>
</dbReference>
<dbReference type="Gene3D" id="3.30.70.2450">
    <property type="match status" value="1"/>
</dbReference>